<evidence type="ECO:0000313" key="1">
    <source>
        <dbReference type="EMBL" id="EGO62015.1"/>
    </source>
</evidence>
<keyword evidence="2" id="KW-1185">Reference proteome</keyword>
<dbReference type="AlphaFoldDB" id="F7NPL2"/>
<sequence length="31" mass="3387">MAQVVPFGNEVAGIFGDDDAKIMRGILVFLY</sequence>
<reference evidence="1 2" key="1">
    <citation type="journal article" date="2011" name="EMBO J.">
        <title>Structural diversity of bacterial flagellar motors.</title>
        <authorList>
            <person name="Chen S."/>
            <person name="Beeby M."/>
            <person name="Murphy G.E."/>
            <person name="Leadbetter J.R."/>
            <person name="Hendrixson D.R."/>
            <person name="Briegel A."/>
            <person name="Li Z."/>
            <person name="Shi J."/>
            <person name="Tocheva E.I."/>
            <person name="Muller A."/>
            <person name="Dobro M.J."/>
            <person name="Jensen G.J."/>
        </authorList>
    </citation>
    <scope>NUCLEOTIDE SEQUENCE [LARGE SCALE GENOMIC DNA]</scope>
    <source>
        <strain evidence="1 2">DSM 6540</strain>
    </source>
</reference>
<name>F7NPL2_9FIRM</name>
<comment type="caution">
    <text evidence="1">The sequence shown here is derived from an EMBL/GenBank/DDBJ whole genome shotgun (WGS) entry which is preliminary data.</text>
</comment>
<accession>F7NPL2</accession>
<proteinExistence type="predicted"/>
<dbReference type="EMBL" id="AFGF01000258">
    <property type="protein sequence ID" value="EGO62015.1"/>
    <property type="molecule type" value="Genomic_DNA"/>
</dbReference>
<gene>
    <name evidence="1" type="ORF">ALO_20287</name>
</gene>
<organism evidence="1 2">
    <name type="scientific">Acetonema longum DSM 6540</name>
    <dbReference type="NCBI Taxonomy" id="1009370"/>
    <lineage>
        <taxon>Bacteria</taxon>
        <taxon>Bacillati</taxon>
        <taxon>Bacillota</taxon>
        <taxon>Negativicutes</taxon>
        <taxon>Acetonemataceae</taxon>
        <taxon>Acetonema</taxon>
    </lineage>
</organism>
<evidence type="ECO:0000313" key="2">
    <source>
        <dbReference type="Proteomes" id="UP000003240"/>
    </source>
</evidence>
<protein>
    <submittedName>
        <fullName evidence="1">Uncharacterized protein</fullName>
    </submittedName>
</protein>
<dbReference type="Proteomes" id="UP000003240">
    <property type="component" value="Unassembled WGS sequence"/>
</dbReference>